<evidence type="ECO:0000313" key="2">
    <source>
        <dbReference type="Proteomes" id="UP000198382"/>
    </source>
</evidence>
<dbReference type="EMBL" id="MUGV01000041">
    <property type="protein sequence ID" value="OXA75861.1"/>
    <property type="molecule type" value="Genomic_DNA"/>
</dbReference>
<dbReference type="Proteomes" id="UP000198382">
    <property type="component" value="Unassembled WGS sequence"/>
</dbReference>
<keyword evidence="2" id="KW-1185">Reference proteome</keyword>
<proteinExistence type="predicted"/>
<dbReference type="RefSeq" id="WP_074664095.1">
    <property type="nucleotide sequence ID" value="NZ_MUGV01000041.1"/>
</dbReference>
<gene>
    <name evidence="1" type="ORF">B0A65_20530</name>
</gene>
<name>A0ABX4BL34_FLAFR</name>
<protein>
    <submittedName>
        <fullName evidence="1">Uncharacterized protein</fullName>
    </submittedName>
</protein>
<evidence type="ECO:0000313" key="1">
    <source>
        <dbReference type="EMBL" id="OXA75861.1"/>
    </source>
</evidence>
<organism evidence="1 2">
    <name type="scientific">Flavobacterium frigidimaris</name>
    <dbReference type="NCBI Taxonomy" id="262320"/>
    <lineage>
        <taxon>Bacteria</taxon>
        <taxon>Pseudomonadati</taxon>
        <taxon>Bacteroidota</taxon>
        <taxon>Flavobacteriia</taxon>
        <taxon>Flavobacteriales</taxon>
        <taxon>Flavobacteriaceae</taxon>
        <taxon>Flavobacterium</taxon>
    </lineage>
</organism>
<accession>A0ABX4BL34</accession>
<comment type="caution">
    <text evidence="1">The sequence shown here is derived from an EMBL/GenBank/DDBJ whole genome shotgun (WGS) entry which is preliminary data.</text>
</comment>
<reference evidence="1 2" key="1">
    <citation type="submission" date="2016-11" db="EMBL/GenBank/DDBJ databases">
        <title>Whole genomes of Flavobacteriaceae.</title>
        <authorList>
            <person name="Stine C."/>
            <person name="Li C."/>
            <person name="Tadesse D."/>
        </authorList>
    </citation>
    <scope>NUCLEOTIDE SEQUENCE [LARGE SCALE GENOMIC DNA]</scope>
    <source>
        <strain evidence="1 2">DSM 15937</strain>
    </source>
</reference>
<sequence>MNKSLLLIITLFHSFLQSQTFNGNLGSQSLNWNTDQKVFNTIPRDGIAPMSIKLWDNYNGINAPSQYGTLLEINGRVSHLDSQLYFAGSGDNGRILYRSAFYGQTTWQDWQYLLDSKNDIETMGNLKITGNSNSYILNGNIGIGTTAPTYKLDVIGDIAFLYGRAIYSKGYAFSKVLESTYNGTNDVIYLYTAGAAPTNAIPKMTLLSNGNVGIGTTNPTSKLTVAGNINSREVKVTVDAGADFVFEKDYELPSLDSVDRYIKENKHLPEVASANEMKKDGINLSEMNIKLLQKIEELTLYMIEIKKENEKMKYDIIKLKEHK</sequence>